<gene>
    <name evidence="1" type="ORF">BDK51DRAFT_50950</name>
</gene>
<proteinExistence type="predicted"/>
<accession>A0A4P9WM13</accession>
<protein>
    <submittedName>
        <fullName evidence="1">Uncharacterized protein</fullName>
    </submittedName>
</protein>
<evidence type="ECO:0000313" key="2">
    <source>
        <dbReference type="Proteomes" id="UP000269721"/>
    </source>
</evidence>
<dbReference type="Proteomes" id="UP000269721">
    <property type="component" value="Unassembled WGS sequence"/>
</dbReference>
<keyword evidence="2" id="KW-1185">Reference proteome</keyword>
<dbReference type="EMBL" id="KZ994061">
    <property type="protein sequence ID" value="RKO93944.1"/>
    <property type="molecule type" value="Genomic_DNA"/>
</dbReference>
<dbReference type="AlphaFoldDB" id="A0A4P9WM13"/>
<name>A0A4P9WM13_9FUNG</name>
<sequence>MSNIRLNAIVPDDDSGTISVTGPLEGTTLSISSTLEAASLSIASTTISGSVELSQVCLPWRVLSLSAPLDSLGAGSTALISQSLALTSTRDASSSIIRGGLTINIVTSLSTSTYSVEIHGGVTIAQNLFIFNGNVQLLGTISISNTNDTSSSSTGSLTNAGGLYDSKTLSVGGTVNFNCGLNISLVILVGDGVNAAVNLQGILTQSGSVSFLNTTMSISIASFYNTCDSSSLSTGNPVISGGIEMAKSIYVGGNIISTGATTTGTLSASGTASLLGTLDSSAVQLLTTTSTNAYIIMSRSNGTGTLRNLVPQSGSANTGQLTLNTNGCVSIVLSAIDTSSISSSSVVLSGGLGVNGSVSLAKNLNIFGLSTGSLWIIASSNVSSYTLVLPSSSPGMSVFALESDASVTITNTNSVLITTAGGMTGSGVVSATRRVIIGGHDFILGNANQWTNRNSGSSRVLVKDSGATLVIKFMGDFVGGVRIDSALTVNSTTVSSSSSSGCLVLLGDLGIAGGIFENMIVTQGSNGLSSPTLSTQSSGTRYVLLSAVSKNRVDFAIGLQPGYIWYSSSWSSSGHKWYSGTTNTMTLDGDGTLTISKTTENRAFIDKWEALTVRHYQSWSVTGVVTLNRNAVDMTGTVQLIENDNTQVSVLPGTTTYGAYRYLVTDVNRSGTSACFHICGNTSHGGSVIRSVCSLGSMGEHVMIT</sequence>
<organism evidence="1 2">
    <name type="scientific">Blyttiomyces helicus</name>
    <dbReference type="NCBI Taxonomy" id="388810"/>
    <lineage>
        <taxon>Eukaryota</taxon>
        <taxon>Fungi</taxon>
        <taxon>Fungi incertae sedis</taxon>
        <taxon>Chytridiomycota</taxon>
        <taxon>Chytridiomycota incertae sedis</taxon>
        <taxon>Chytridiomycetes</taxon>
        <taxon>Chytridiomycetes incertae sedis</taxon>
        <taxon>Blyttiomyces</taxon>
    </lineage>
</organism>
<reference evidence="2" key="1">
    <citation type="journal article" date="2018" name="Nat. Microbiol.">
        <title>Leveraging single-cell genomics to expand the fungal tree of life.</title>
        <authorList>
            <person name="Ahrendt S.R."/>
            <person name="Quandt C.A."/>
            <person name="Ciobanu D."/>
            <person name="Clum A."/>
            <person name="Salamov A."/>
            <person name="Andreopoulos B."/>
            <person name="Cheng J.F."/>
            <person name="Woyke T."/>
            <person name="Pelin A."/>
            <person name="Henrissat B."/>
            <person name="Reynolds N.K."/>
            <person name="Benny G.L."/>
            <person name="Smith M.E."/>
            <person name="James T.Y."/>
            <person name="Grigoriev I.V."/>
        </authorList>
    </citation>
    <scope>NUCLEOTIDE SEQUENCE [LARGE SCALE GENOMIC DNA]</scope>
</reference>
<evidence type="ECO:0000313" key="1">
    <source>
        <dbReference type="EMBL" id="RKO93944.1"/>
    </source>
</evidence>